<dbReference type="OrthoDB" id="6023295at2"/>
<dbReference type="EMBL" id="CP011144">
    <property type="protein sequence ID" value="AKC87028.1"/>
    <property type="molecule type" value="Genomic_DNA"/>
</dbReference>
<keyword evidence="2" id="KW-1185">Reference proteome</keyword>
<dbReference type="Proteomes" id="UP000033067">
    <property type="component" value="Chromosome"/>
</dbReference>
<name>A0A0E3Z1Z0_9GAMM</name>
<accession>A0A0E3Z1Z0</accession>
<dbReference type="KEGG" id="psuw:WQ53_10020"/>
<evidence type="ECO:0000313" key="1">
    <source>
        <dbReference type="EMBL" id="AKC87028.1"/>
    </source>
</evidence>
<dbReference type="RefSeq" id="WP_052632023.1">
    <property type="nucleotide sequence ID" value="NZ_CP011144.1"/>
</dbReference>
<dbReference type="SUPFAM" id="SSF48452">
    <property type="entry name" value="TPR-like"/>
    <property type="match status" value="1"/>
</dbReference>
<sequence length="518" mass="56919">MHVRVWGLLASIGLLLPVGAAIGSGISAGYEESDPIARKLRKETAQTPFQQQLGAAVASFQQGDHAGSERLLKPLIADPGFGRLPGEQRHAALALSALNALLMDDPKRARKLFLRAIEAEPGHATDPYFLSLIAAQQGRYEDAARRLTEAVRLSPTVLGDLETEDHFVYQLLHELDDDAPVRLGLLQGLFDAEWDRGGLGADDLWYELALLRVKRGETALAGDAVARIGWPDLLVKLRSDRRFDPLVDRQSPRFDVERAARTHVDALRSLAGERPSSLKVRTDLTYAMLTLGLDQEVLDETGSILDTLAAATPEQAPYEDTADYQAWILNNHAIALRRTDRIDEAVELLVRASRLDEWGTPNVSQVLNLGAFYCSLGRADDARATIAAVGGMSGYGRMVQASIQHCVAWQAGDRAGAAKALAYLRKQRDDSPMHGVYALVREDRIDEAARALAGLLESGEHRADALAALQDYPEPEPLPGDRESFARWNTLKDHPAVRQVAERVGRIERYGIHYRSGM</sequence>
<organism evidence="1 2">
    <name type="scientific">Pseudoxanthomonas suwonensis</name>
    <dbReference type="NCBI Taxonomy" id="314722"/>
    <lineage>
        <taxon>Bacteria</taxon>
        <taxon>Pseudomonadati</taxon>
        <taxon>Pseudomonadota</taxon>
        <taxon>Gammaproteobacteria</taxon>
        <taxon>Lysobacterales</taxon>
        <taxon>Lysobacteraceae</taxon>
        <taxon>Pseudoxanthomonas</taxon>
    </lineage>
</organism>
<proteinExistence type="predicted"/>
<dbReference type="AlphaFoldDB" id="A0A0E3Z1Z0"/>
<dbReference type="Gene3D" id="1.25.40.10">
    <property type="entry name" value="Tetratricopeptide repeat domain"/>
    <property type="match status" value="2"/>
</dbReference>
<gene>
    <name evidence="1" type="ORF">WQ53_10020</name>
</gene>
<protein>
    <submittedName>
        <fullName evidence="1">Uncharacterized protein</fullName>
    </submittedName>
</protein>
<evidence type="ECO:0000313" key="2">
    <source>
        <dbReference type="Proteomes" id="UP000033067"/>
    </source>
</evidence>
<dbReference type="InterPro" id="IPR011990">
    <property type="entry name" value="TPR-like_helical_dom_sf"/>
</dbReference>
<dbReference type="PATRIC" id="fig|314722.6.peg.2151"/>
<reference evidence="1 2" key="1">
    <citation type="journal article" date="2015" name="Genome Announc.">
        <title>Complete Genome Sequence of Pseudoxanthomonas suwonensis Strain J1, a Cellulose-Degrading Bacterium Isolated from Leaf- and Wood-Enriched Soil.</title>
        <authorList>
            <person name="Hou L."/>
            <person name="Jiang J."/>
            <person name="Xu Z."/>
            <person name="Zhou Y."/>
            <person name="Leung F.C."/>
        </authorList>
    </citation>
    <scope>NUCLEOTIDE SEQUENCE [LARGE SCALE GENOMIC DNA]</scope>
    <source>
        <strain evidence="1 2">J1</strain>
    </source>
</reference>